<evidence type="ECO:0000256" key="2">
    <source>
        <dbReference type="SAM" id="Coils"/>
    </source>
</evidence>
<reference evidence="4 5" key="1">
    <citation type="submission" date="2018-03" db="EMBL/GenBank/DDBJ databases">
        <title>Marinobacter brunus sp. nov., a marine bacterium of Gamma-proteobacteria isolated from the surface seawater of the South China Sea.</title>
        <authorList>
            <person name="Cheng H."/>
            <person name="Wu Y.-H."/>
            <person name="Xamxidin M."/>
            <person name="Xu X.-W."/>
        </authorList>
    </citation>
    <scope>NUCLEOTIDE SEQUENCE [LARGE SCALE GENOMIC DNA]</scope>
    <source>
        <strain evidence="4 5">JCM 30472</strain>
    </source>
</reference>
<dbReference type="RefSeq" id="WP_106669974.1">
    <property type="nucleotide sequence ID" value="NZ_BMFE01000001.1"/>
</dbReference>
<organism evidence="4 5">
    <name type="scientific">Marinobacter halophilus</name>
    <dbReference type="NCBI Taxonomy" id="1323740"/>
    <lineage>
        <taxon>Bacteria</taxon>
        <taxon>Pseudomonadati</taxon>
        <taxon>Pseudomonadota</taxon>
        <taxon>Gammaproteobacteria</taxon>
        <taxon>Pseudomonadales</taxon>
        <taxon>Marinobacteraceae</taxon>
        <taxon>Marinobacter</taxon>
    </lineage>
</organism>
<dbReference type="AlphaFoldDB" id="A0A2T1KJ28"/>
<proteinExistence type="inferred from homology"/>
<dbReference type="PANTHER" id="PTHR30469">
    <property type="entry name" value="MULTIDRUG RESISTANCE PROTEIN MDTA"/>
    <property type="match status" value="1"/>
</dbReference>
<dbReference type="GO" id="GO:0015562">
    <property type="term" value="F:efflux transmembrane transporter activity"/>
    <property type="evidence" value="ECO:0007669"/>
    <property type="project" value="TreeGrafter"/>
</dbReference>
<protein>
    <submittedName>
        <fullName evidence="4">RND transporter</fullName>
    </submittedName>
</protein>
<keyword evidence="5" id="KW-1185">Reference proteome</keyword>
<comment type="similarity">
    <text evidence="1">Belongs to the membrane fusion protein (MFP) (TC 8.A.1) family.</text>
</comment>
<feature type="coiled-coil region" evidence="2">
    <location>
        <begin position="185"/>
        <end position="219"/>
    </location>
</feature>
<dbReference type="SUPFAM" id="SSF111369">
    <property type="entry name" value="HlyD-like secretion proteins"/>
    <property type="match status" value="1"/>
</dbReference>
<evidence type="ECO:0000259" key="3">
    <source>
        <dbReference type="Pfam" id="PF25917"/>
    </source>
</evidence>
<dbReference type="InterPro" id="IPR058625">
    <property type="entry name" value="MdtA-like_BSH"/>
</dbReference>
<dbReference type="Gene3D" id="2.40.30.170">
    <property type="match status" value="1"/>
</dbReference>
<dbReference type="EMBL" id="PXNN01000003">
    <property type="protein sequence ID" value="PSF10187.1"/>
    <property type="molecule type" value="Genomic_DNA"/>
</dbReference>
<evidence type="ECO:0000313" key="4">
    <source>
        <dbReference type="EMBL" id="PSF10187.1"/>
    </source>
</evidence>
<dbReference type="Pfam" id="PF25917">
    <property type="entry name" value="BSH_RND"/>
    <property type="match status" value="1"/>
</dbReference>
<evidence type="ECO:0000313" key="5">
    <source>
        <dbReference type="Proteomes" id="UP000238385"/>
    </source>
</evidence>
<keyword evidence="2" id="KW-0175">Coiled coil</keyword>
<name>A0A2T1KJ28_9GAMM</name>
<dbReference type="Proteomes" id="UP000238385">
    <property type="component" value="Unassembled WGS sequence"/>
</dbReference>
<dbReference type="Gene3D" id="2.40.50.100">
    <property type="match status" value="1"/>
</dbReference>
<evidence type="ECO:0000256" key="1">
    <source>
        <dbReference type="ARBA" id="ARBA00009477"/>
    </source>
</evidence>
<dbReference type="Gene3D" id="1.10.287.470">
    <property type="entry name" value="Helix hairpin bin"/>
    <property type="match status" value="1"/>
</dbReference>
<feature type="domain" description="Multidrug resistance protein MdtA-like barrel-sandwich hybrid" evidence="3">
    <location>
        <begin position="67"/>
        <end position="242"/>
    </location>
</feature>
<gene>
    <name evidence="4" type="ORF">C7H08_01415</name>
</gene>
<accession>A0A2T1KJ28</accession>
<sequence>MFKRLIPLIIIAAGIAGFMILKATRPEPAEVTATERSWRVEIQRIEPASRVPVLPLYGEVVAPDLQNITATLAGRIAERPAAEGARVAQGDLLLALDEADIAPVLAQARSQVADLQAQIRSEQVRHRNDQRALASERAIVDNANRQFERIEALVARNLASRENLETATDARARAELTVSSRERAIEEHPARLQSLQARLSQAEANLAATERDSARARVTAPFDGVVAQVQVAVGDQVSRNQALLSLYPVTGLEVRARVPQVFQHELMVALERGETLQAHARTGELRFELRRFSGLSDPAGTEAVLVLQGESAGLRPGALLPLVLERPAREQAVEVPFSALYGADSVYLMTDDRRMRRVQVERIGEAIAGNGERRLLIAGDELPPGARLIITHLPNAMTGLKVDPAGDDAEPSS</sequence>
<dbReference type="OrthoDB" id="8524475at2"/>
<comment type="caution">
    <text evidence="4">The sequence shown here is derived from an EMBL/GenBank/DDBJ whole genome shotgun (WGS) entry which is preliminary data.</text>
</comment>
<dbReference type="GO" id="GO:1990281">
    <property type="term" value="C:efflux pump complex"/>
    <property type="evidence" value="ECO:0007669"/>
    <property type="project" value="TreeGrafter"/>
</dbReference>